<dbReference type="RefSeq" id="WP_244449933.1">
    <property type="nucleotide sequence ID" value="NZ_CP083239.1"/>
</dbReference>
<dbReference type="PIRSF" id="PIRSF019422">
    <property type="entry name" value="MltA"/>
    <property type="match status" value="1"/>
</dbReference>
<protein>
    <recommendedName>
        <fullName evidence="2">peptidoglycan lytic exotransglycosylase</fullName>
        <ecNumber evidence="2">4.2.2.n1</ecNumber>
    </recommendedName>
    <alternativeName>
        <fullName evidence="5">Murein hydrolase A</fullName>
    </alternativeName>
</protein>
<dbReference type="EC" id="4.2.2.n1" evidence="2"/>
<feature type="signal peptide" evidence="6">
    <location>
        <begin position="1"/>
        <end position="19"/>
    </location>
</feature>
<proteinExistence type="predicted"/>
<organism evidence="8 9">
    <name type="scientific">Ancylobacter polymorphus</name>
    <dbReference type="NCBI Taxonomy" id="223390"/>
    <lineage>
        <taxon>Bacteria</taxon>
        <taxon>Pseudomonadati</taxon>
        <taxon>Pseudomonadota</taxon>
        <taxon>Alphaproteobacteria</taxon>
        <taxon>Hyphomicrobiales</taxon>
        <taxon>Xanthobacteraceae</taxon>
        <taxon>Ancylobacter</taxon>
    </lineage>
</organism>
<dbReference type="CDD" id="cd14668">
    <property type="entry name" value="mlta_B"/>
    <property type="match status" value="1"/>
</dbReference>
<name>A0A9E7D7K3_9HYPH</name>
<dbReference type="SUPFAM" id="SSF50685">
    <property type="entry name" value="Barwin-like endoglucanases"/>
    <property type="match status" value="1"/>
</dbReference>
<dbReference type="GO" id="GO:0071555">
    <property type="term" value="P:cell wall organization"/>
    <property type="evidence" value="ECO:0007669"/>
    <property type="project" value="UniProtKB-KW"/>
</dbReference>
<keyword evidence="6" id="KW-0732">Signal</keyword>
<evidence type="ECO:0000256" key="6">
    <source>
        <dbReference type="SAM" id="SignalP"/>
    </source>
</evidence>
<evidence type="ECO:0000256" key="2">
    <source>
        <dbReference type="ARBA" id="ARBA00012587"/>
    </source>
</evidence>
<dbReference type="GO" id="GO:0004553">
    <property type="term" value="F:hydrolase activity, hydrolyzing O-glycosyl compounds"/>
    <property type="evidence" value="ECO:0007669"/>
    <property type="project" value="InterPro"/>
</dbReference>
<dbReference type="Gene3D" id="2.40.40.10">
    <property type="entry name" value="RlpA-like domain"/>
    <property type="match status" value="1"/>
</dbReference>
<dbReference type="InterPro" id="IPR005300">
    <property type="entry name" value="MltA_B"/>
</dbReference>
<reference evidence="8" key="1">
    <citation type="submission" date="2021-09" db="EMBL/GenBank/DDBJ databases">
        <title>Network and meta-omics reveal the key degrader and cooperation patterns in an efficient 1,4-dioxane-degrading microbial community.</title>
        <authorList>
            <person name="Dai C."/>
        </authorList>
    </citation>
    <scope>NUCLEOTIDE SEQUENCE</scope>
    <source>
        <strain evidence="8">ZM13</strain>
    </source>
</reference>
<dbReference type="PANTHER" id="PTHR30124:SF0">
    <property type="entry name" value="MEMBRANE-BOUND LYTIC MUREIN TRANSGLYCOSYLASE A"/>
    <property type="match status" value="1"/>
</dbReference>
<dbReference type="InterPro" id="IPR036908">
    <property type="entry name" value="RlpA-like_sf"/>
</dbReference>
<dbReference type="GO" id="GO:0009254">
    <property type="term" value="P:peptidoglycan turnover"/>
    <property type="evidence" value="ECO:0007669"/>
    <property type="project" value="InterPro"/>
</dbReference>
<keyword evidence="3" id="KW-0456">Lyase</keyword>
<evidence type="ECO:0000256" key="4">
    <source>
        <dbReference type="ARBA" id="ARBA00023316"/>
    </source>
</evidence>
<sequence length="419" mass="45211">MRTPLILPALLLVLTGALAGGGNGAQAAPAPLFPQAVLEPTRFNDLPGWAGDDHVKALATFRCSCTALARKPDLVNPPRPVFTALRPICARAARLPKQVGEAAARKFFEREFRPYIITALDKPDGFLTGYYEPEVEGSRTRSDVFATPLYARPRDLIIETLPGGGPPTNKSGAFREVDGQRLPYFDRAAIEDGALGDQAEVVAWIRDPADAFFAHIQGSVRVRLPDGEVLRLNYDGHNGQPYTPIGRLLIERGLVPREKMSMDAIRGYIAAHPDEGRELMRQNRSYVFFRVAHELTAEDGAVGAQGLPLTAGRSLAVDKAIHVYGTPIFLDAELPTGPDGAPEPFERLMIAQDTGSAIIGPARGDIFFGAGPEAGTIAGRVQHPGRFVLLLPRALDPARARVPLPRPRPAIPAALSETP</sequence>
<evidence type="ECO:0000256" key="1">
    <source>
        <dbReference type="ARBA" id="ARBA00001420"/>
    </source>
</evidence>
<dbReference type="AlphaFoldDB" id="A0A9E7D7K3"/>
<dbReference type="GO" id="GO:0009253">
    <property type="term" value="P:peptidoglycan catabolic process"/>
    <property type="evidence" value="ECO:0007669"/>
    <property type="project" value="TreeGrafter"/>
</dbReference>
<dbReference type="Pfam" id="PF03562">
    <property type="entry name" value="MltA"/>
    <property type="match status" value="1"/>
</dbReference>
<feature type="chain" id="PRO_5038343660" description="peptidoglycan lytic exotransglycosylase" evidence="6">
    <location>
        <begin position="20"/>
        <end position="419"/>
    </location>
</feature>
<evidence type="ECO:0000259" key="7">
    <source>
        <dbReference type="SMART" id="SM00925"/>
    </source>
</evidence>
<dbReference type="Gene3D" id="2.40.240.50">
    <property type="entry name" value="Barwin-like endoglucanases"/>
    <property type="match status" value="1"/>
</dbReference>
<gene>
    <name evidence="8" type="ORF">K9D25_05800</name>
</gene>
<evidence type="ECO:0000256" key="5">
    <source>
        <dbReference type="ARBA" id="ARBA00030918"/>
    </source>
</evidence>
<comment type="catalytic activity">
    <reaction evidence="1">
        <text>Exolytic cleavage of the (1-&gt;4)-beta-glycosidic linkage between N-acetylmuramic acid (MurNAc) and N-acetylglucosamine (GlcNAc) residues in peptidoglycan, from either the reducing or the non-reducing ends of the peptidoglycan chains, with concomitant formation of a 1,6-anhydrobond in the MurNAc residue.</text>
        <dbReference type="EC" id="4.2.2.n1"/>
    </reaction>
</comment>
<evidence type="ECO:0000313" key="9">
    <source>
        <dbReference type="Proteomes" id="UP000831684"/>
    </source>
</evidence>
<dbReference type="InterPro" id="IPR010611">
    <property type="entry name" value="3D_dom"/>
</dbReference>
<evidence type="ECO:0000313" key="8">
    <source>
        <dbReference type="EMBL" id="UOK72231.1"/>
    </source>
</evidence>
<dbReference type="InterPro" id="IPR026044">
    <property type="entry name" value="MltA"/>
</dbReference>
<dbReference type="CDD" id="cd14485">
    <property type="entry name" value="mltA_like_LT_A"/>
    <property type="match status" value="1"/>
</dbReference>
<dbReference type="EMBL" id="CP083239">
    <property type="protein sequence ID" value="UOK72231.1"/>
    <property type="molecule type" value="Genomic_DNA"/>
</dbReference>
<keyword evidence="4" id="KW-0961">Cell wall biogenesis/degradation</keyword>
<dbReference type="Pfam" id="PF06725">
    <property type="entry name" value="3D"/>
    <property type="match status" value="1"/>
</dbReference>
<dbReference type="KEGG" id="apol:K9D25_05800"/>
<accession>A0A9E7D7K3</accession>
<feature type="domain" description="Lytic transglycosylase MltA" evidence="7">
    <location>
        <begin position="134"/>
        <end position="290"/>
    </location>
</feature>
<evidence type="ECO:0000256" key="3">
    <source>
        <dbReference type="ARBA" id="ARBA00023239"/>
    </source>
</evidence>
<dbReference type="SMART" id="SM00925">
    <property type="entry name" value="MltA"/>
    <property type="match status" value="1"/>
</dbReference>
<dbReference type="Proteomes" id="UP000831684">
    <property type="component" value="Chromosome"/>
</dbReference>
<dbReference type="PANTHER" id="PTHR30124">
    <property type="entry name" value="MEMBRANE-BOUND LYTIC MUREIN TRANSGLYCOSYLASE A"/>
    <property type="match status" value="1"/>
</dbReference>
<dbReference type="GO" id="GO:0019867">
    <property type="term" value="C:outer membrane"/>
    <property type="evidence" value="ECO:0007669"/>
    <property type="project" value="InterPro"/>
</dbReference>
<dbReference type="GO" id="GO:0008933">
    <property type="term" value="F:peptidoglycan lytic transglycosylase activity"/>
    <property type="evidence" value="ECO:0007669"/>
    <property type="project" value="TreeGrafter"/>
</dbReference>